<evidence type="ECO:0000313" key="2">
    <source>
        <dbReference type="EMBL" id="RGP80078.1"/>
    </source>
</evidence>
<comment type="caution">
    <text evidence="2">The sequence shown here is derived from an EMBL/GenBank/DDBJ whole genome shotgun (WGS) entry which is preliminary data.</text>
</comment>
<gene>
    <name evidence="2" type="ORF">FLONG3_1849</name>
</gene>
<evidence type="ECO:0000313" key="3">
    <source>
        <dbReference type="Proteomes" id="UP000266234"/>
    </source>
</evidence>
<sequence length="577" mass="64731">MIRTLTLSPATCVDLDINIKLTPGSLTSCTYEALSYTWGTEDGDASLSQSIYCDGAIIKVSKNCEKALRRLRLRTEERVLWIDAICIDQTNHGERGRQVALMDLIYLRARRVVIWLGDASKDLDSQSGCSVSDVFLSYLPSMVNVIRESQALGDYSSPINLYNRLTREAAEYVASGNLTTLVQGFLYIVLRPWWERVWVVQEAALNMSATVLCGKHEVDYQDFYDFFSHLYGDISHDGGLTFSLLEGFKHQMYAVYLVRERVTDLGPATVLHDVLARSRRLRATDKRDHVFALLNIMGDLKSQLTTPDYKNTLVEVFTDMSTKFLNLLTPFEILLQATNTIHTPDFPSWVTDWSQRPQLHIPPSDGLYSASRGSSASYSVSNHTRELRARGAFIDVLQSIPKAAESSYQYPYVPSKGILGYQKSCEVGFSLTTYPTGEAIRDVLWRTLCWNVDSHCHYPADAGLAKSFDKFHEALFSGNSMMNIEKDLLEKSAAFNDICVHSMPIGITSQGFLASVPWTSEAGDLIVILAGGEVPFIIRRNSTGQNYRLIGSSYVHGMMNGELFPSEHKTLDWITLC</sequence>
<name>A0A395T5T8_9HYPO</name>
<dbReference type="AlphaFoldDB" id="A0A395T5T8"/>
<protein>
    <submittedName>
        <fullName evidence="2">Heterokaryon incompatibility</fullName>
    </submittedName>
</protein>
<dbReference type="PANTHER" id="PTHR24148:SF64">
    <property type="entry name" value="HETEROKARYON INCOMPATIBILITY DOMAIN-CONTAINING PROTEIN"/>
    <property type="match status" value="1"/>
</dbReference>
<dbReference type="OrthoDB" id="5416609at2759"/>
<organism evidence="2 3">
    <name type="scientific">Fusarium longipes</name>
    <dbReference type="NCBI Taxonomy" id="694270"/>
    <lineage>
        <taxon>Eukaryota</taxon>
        <taxon>Fungi</taxon>
        <taxon>Dikarya</taxon>
        <taxon>Ascomycota</taxon>
        <taxon>Pezizomycotina</taxon>
        <taxon>Sordariomycetes</taxon>
        <taxon>Hypocreomycetidae</taxon>
        <taxon>Hypocreales</taxon>
        <taxon>Nectriaceae</taxon>
        <taxon>Fusarium</taxon>
    </lineage>
</organism>
<proteinExistence type="predicted"/>
<dbReference type="Proteomes" id="UP000266234">
    <property type="component" value="Unassembled WGS sequence"/>
</dbReference>
<dbReference type="Pfam" id="PF26639">
    <property type="entry name" value="Het-6_barrel"/>
    <property type="match status" value="1"/>
</dbReference>
<dbReference type="EMBL" id="PXOG01000037">
    <property type="protein sequence ID" value="RGP80078.1"/>
    <property type="molecule type" value="Genomic_DNA"/>
</dbReference>
<accession>A0A395T5T8</accession>
<dbReference type="InterPro" id="IPR052895">
    <property type="entry name" value="HetReg/Transcr_Mod"/>
</dbReference>
<dbReference type="PANTHER" id="PTHR24148">
    <property type="entry name" value="ANKYRIN REPEAT DOMAIN-CONTAINING PROTEIN 39 HOMOLOG-RELATED"/>
    <property type="match status" value="1"/>
</dbReference>
<feature type="domain" description="Heterokaryon incompatibility" evidence="1">
    <location>
        <begin position="31"/>
        <end position="202"/>
    </location>
</feature>
<keyword evidence="3" id="KW-1185">Reference proteome</keyword>
<dbReference type="Pfam" id="PF06985">
    <property type="entry name" value="HET"/>
    <property type="match status" value="1"/>
</dbReference>
<evidence type="ECO:0000259" key="1">
    <source>
        <dbReference type="Pfam" id="PF06985"/>
    </source>
</evidence>
<dbReference type="STRING" id="694270.A0A395T5T8"/>
<dbReference type="InterPro" id="IPR010730">
    <property type="entry name" value="HET"/>
</dbReference>
<reference evidence="2 3" key="1">
    <citation type="journal article" date="2018" name="PLoS Pathog.">
        <title>Evolution of structural diversity of trichothecenes, a family of toxins produced by plant pathogenic and entomopathogenic fungi.</title>
        <authorList>
            <person name="Proctor R.H."/>
            <person name="McCormick S.P."/>
            <person name="Kim H.S."/>
            <person name="Cardoza R.E."/>
            <person name="Stanley A.M."/>
            <person name="Lindo L."/>
            <person name="Kelly A."/>
            <person name="Brown D.W."/>
            <person name="Lee T."/>
            <person name="Vaughan M.M."/>
            <person name="Alexander N.J."/>
            <person name="Busman M."/>
            <person name="Gutierrez S."/>
        </authorList>
    </citation>
    <scope>NUCLEOTIDE SEQUENCE [LARGE SCALE GENOMIC DNA]</scope>
    <source>
        <strain evidence="2 3">NRRL 20695</strain>
    </source>
</reference>